<comment type="caution">
    <text evidence="1">The sequence shown here is derived from an EMBL/GenBank/DDBJ whole genome shotgun (WGS) entry which is preliminary data.</text>
</comment>
<dbReference type="EMBL" id="JACHJO010000001">
    <property type="protein sequence ID" value="MBB6118489.1"/>
    <property type="molecule type" value="Genomic_DNA"/>
</dbReference>
<dbReference type="SUPFAM" id="SSF109854">
    <property type="entry name" value="DinB/YfiT-like putative metalloenzymes"/>
    <property type="match status" value="1"/>
</dbReference>
<accession>A0A841II98</accession>
<dbReference type="InterPro" id="IPR034660">
    <property type="entry name" value="DinB/YfiT-like"/>
</dbReference>
<dbReference type="InterPro" id="IPR007061">
    <property type="entry name" value="MST-like"/>
</dbReference>
<protein>
    <submittedName>
        <fullName evidence="1">Putative damage-inducible protein DinB</fullName>
    </submittedName>
</protein>
<keyword evidence="2" id="KW-1185">Reference proteome</keyword>
<dbReference type="Gene3D" id="1.20.120.450">
    <property type="entry name" value="dinb family like domain"/>
    <property type="match status" value="1"/>
</dbReference>
<reference evidence="1 2" key="1">
    <citation type="submission" date="2020-08" db="EMBL/GenBank/DDBJ databases">
        <title>Genomic Encyclopedia of Type Strains, Phase III (KMG-III): the genomes of soil and plant-associated and newly described type strains.</title>
        <authorList>
            <person name="Whitman W."/>
        </authorList>
    </citation>
    <scope>NUCLEOTIDE SEQUENCE [LARGE SCALE GENOMIC DNA]</scope>
    <source>
        <strain evidence="1 2">CECT 8712</strain>
    </source>
</reference>
<dbReference type="RefSeq" id="WP_184286435.1">
    <property type="nucleotide sequence ID" value="NZ_JACHJO010000001.1"/>
</dbReference>
<dbReference type="AlphaFoldDB" id="A0A841II98"/>
<organism evidence="1 2">
    <name type="scientific">Nocardiopsis algeriensis</name>
    <dbReference type="NCBI Taxonomy" id="1478215"/>
    <lineage>
        <taxon>Bacteria</taxon>
        <taxon>Bacillati</taxon>
        <taxon>Actinomycetota</taxon>
        <taxon>Actinomycetes</taxon>
        <taxon>Streptosporangiales</taxon>
        <taxon>Nocardiopsidaceae</taxon>
        <taxon>Nocardiopsis</taxon>
    </lineage>
</organism>
<proteinExistence type="predicted"/>
<evidence type="ECO:0000313" key="1">
    <source>
        <dbReference type="EMBL" id="MBB6118489.1"/>
    </source>
</evidence>
<dbReference type="Proteomes" id="UP000536604">
    <property type="component" value="Unassembled WGS sequence"/>
</dbReference>
<gene>
    <name evidence="1" type="ORF">FHS13_000417</name>
</gene>
<dbReference type="Pfam" id="PF04978">
    <property type="entry name" value="MST"/>
    <property type="match status" value="1"/>
</dbReference>
<sequence>MSTGQSTVDAERECLLRILGEQRGFLRFTVQGLTDEQARSRPTVSELSLGGLVKHVAKVERDWMSFVLEGAEGSPVAGDDDKEHAGSFHLADGETLASVLEDYAKAAEETDRTVRSLPDLEVSHLLPPAPWFPEGTSWTARDVLVHLVRETAQHCGHADILRETLDGQRTMG</sequence>
<name>A0A841II98_9ACTN</name>
<evidence type="ECO:0000313" key="2">
    <source>
        <dbReference type="Proteomes" id="UP000536604"/>
    </source>
</evidence>